<gene>
    <name evidence="2" type="ORF">K3136_10625</name>
</gene>
<dbReference type="EMBL" id="CP081294">
    <property type="protein sequence ID" value="QZD94544.1"/>
    <property type="molecule type" value="Genomic_DNA"/>
</dbReference>
<evidence type="ECO:0000313" key="3">
    <source>
        <dbReference type="Proteomes" id="UP000824321"/>
    </source>
</evidence>
<keyword evidence="1" id="KW-0812">Transmembrane</keyword>
<protein>
    <recommendedName>
        <fullName evidence="4">Molybdenum ABC transporter permease</fullName>
    </recommendedName>
</protein>
<evidence type="ECO:0000256" key="1">
    <source>
        <dbReference type="SAM" id="Phobius"/>
    </source>
</evidence>
<keyword evidence="1" id="KW-1133">Transmembrane helix</keyword>
<organism evidence="2 3">
    <name type="scientific">Qipengyuania gelatinilytica</name>
    <dbReference type="NCBI Taxonomy" id="2867231"/>
    <lineage>
        <taxon>Bacteria</taxon>
        <taxon>Pseudomonadati</taxon>
        <taxon>Pseudomonadota</taxon>
        <taxon>Alphaproteobacteria</taxon>
        <taxon>Sphingomonadales</taxon>
        <taxon>Erythrobacteraceae</taxon>
        <taxon>Qipengyuania</taxon>
    </lineage>
</organism>
<proteinExistence type="predicted"/>
<feature type="transmembrane region" description="Helical" evidence="1">
    <location>
        <begin position="48"/>
        <end position="75"/>
    </location>
</feature>
<accession>A0ABX9A2X9</accession>
<dbReference type="RefSeq" id="WP_221430289.1">
    <property type="nucleotide sequence ID" value="NZ_CP081294.1"/>
</dbReference>
<evidence type="ECO:0000313" key="2">
    <source>
        <dbReference type="EMBL" id="QZD94544.1"/>
    </source>
</evidence>
<keyword evidence="1" id="KW-0472">Membrane</keyword>
<name>A0ABX9A2X9_9SPHN</name>
<sequence>MKYVIAIPFVLILGALVLGQFRIVRNAVKSRVAGAGRFTYSKDRNPELFWIVLLLETVGLFMCAVYLLGLLFGVLR</sequence>
<dbReference type="Proteomes" id="UP000824321">
    <property type="component" value="Chromosome"/>
</dbReference>
<evidence type="ECO:0008006" key="4">
    <source>
        <dbReference type="Google" id="ProtNLM"/>
    </source>
</evidence>
<keyword evidence="3" id="KW-1185">Reference proteome</keyword>
<reference evidence="2 3" key="1">
    <citation type="submission" date="2021-08" db="EMBL/GenBank/DDBJ databases">
        <title>Comparative Genomics Analysis of the Genus Qipengyuania Reveals Extensive Genetic Diversity and Metabolic Versatility, Including the Description of Fifteen Novel Species.</title>
        <authorList>
            <person name="Liu Y."/>
        </authorList>
    </citation>
    <scope>NUCLEOTIDE SEQUENCE [LARGE SCALE GENOMIC DNA]</scope>
    <source>
        <strain evidence="2 3">1NDH1</strain>
    </source>
</reference>